<evidence type="ECO:0000313" key="11">
    <source>
        <dbReference type="EMBL" id="CAB4962465.1"/>
    </source>
</evidence>
<dbReference type="InterPro" id="IPR027491">
    <property type="entry name" value="Ribosomal_bL31_A"/>
</dbReference>
<dbReference type="AlphaFoldDB" id="A0A6J7L3H0"/>
<protein>
    <recommendedName>
        <fullName evidence="6">Large ribosomal subunit protein bL31</fullName>
    </recommendedName>
</protein>
<reference evidence="11" key="1">
    <citation type="submission" date="2020-05" db="EMBL/GenBank/DDBJ databases">
        <authorList>
            <person name="Chiriac C."/>
            <person name="Salcher M."/>
            <person name="Ghai R."/>
            <person name="Kavagutti S V."/>
        </authorList>
    </citation>
    <scope>NUCLEOTIDE SEQUENCE</scope>
</reference>
<comment type="similarity">
    <text evidence="1">Belongs to the bacterial ribosomal protein bL31 family. Type A subfamily.</text>
</comment>
<organism evidence="11">
    <name type="scientific">freshwater metagenome</name>
    <dbReference type="NCBI Taxonomy" id="449393"/>
    <lineage>
        <taxon>unclassified sequences</taxon>
        <taxon>metagenomes</taxon>
        <taxon>ecological metagenomes</taxon>
    </lineage>
</organism>
<proteinExistence type="inferred from homology"/>
<dbReference type="EMBL" id="CAFAAN010000011">
    <property type="protein sequence ID" value="CAB4809474.1"/>
    <property type="molecule type" value="Genomic_DNA"/>
</dbReference>
<name>A0A6J7L3H0_9ZZZZ</name>
<evidence type="ECO:0000313" key="14">
    <source>
        <dbReference type="EMBL" id="CAB5075276.1"/>
    </source>
</evidence>
<dbReference type="Pfam" id="PF01197">
    <property type="entry name" value="Ribosomal_L31"/>
    <property type="match status" value="1"/>
</dbReference>
<keyword evidence="3" id="KW-0694">RNA-binding</keyword>
<dbReference type="PRINTS" id="PR01249">
    <property type="entry name" value="RIBOSOMALL31"/>
</dbReference>
<dbReference type="EMBL" id="CAFBOO010000011">
    <property type="protein sequence ID" value="CAB4991613.1"/>
    <property type="molecule type" value="Genomic_DNA"/>
</dbReference>
<dbReference type="InterPro" id="IPR042105">
    <property type="entry name" value="Ribosomal_bL31_sf"/>
</dbReference>
<evidence type="ECO:0000256" key="1">
    <source>
        <dbReference type="ARBA" id="ARBA00009296"/>
    </source>
</evidence>
<dbReference type="EMBL" id="CAFAZW010000028">
    <property type="protein sequence ID" value="CAB4844542.1"/>
    <property type="molecule type" value="Genomic_DNA"/>
</dbReference>
<dbReference type="NCBIfam" id="NF001809">
    <property type="entry name" value="PRK00528.1"/>
    <property type="match status" value="1"/>
</dbReference>
<dbReference type="PANTHER" id="PTHR33280">
    <property type="entry name" value="50S RIBOSOMAL PROTEIN L31, CHLOROPLASTIC"/>
    <property type="match status" value="1"/>
</dbReference>
<dbReference type="NCBIfam" id="TIGR00105">
    <property type="entry name" value="L31"/>
    <property type="match status" value="1"/>
</dbReference>
<dbReference type="EMBL" id="CAFBQY010000014">
    <property type="protein sequence ID" value="CAB5075276.1"/>
    <property type="molecule type" value="Genomic_DNA"/>
</dbReference>
<dbReference type="GO" id="GO:0006412">
    <property type="term" value="P:translation"/>
    <property type="evidence" value="ECO:0007669"/>
    <property type="project" value="InterPro"/>
</dbReference>
<keyword evidence="5" id="KW-0687">Ribonucleoprotein</keyword>
<evidence type="ECO:0000313" key="8">
    <source>
        <dbReference type="EMBL" id="CAB4759691.1"/>
    </source>
</evidence>
<evidence type="ECO:0000313" key="10">
    <source>
        <dbReference type="EMBL" id="CAB4844542.1"/>
    </source>
</evidence>
<evidence type="ECO:0000256" key="2">
    <source>
        <dbReference type="ARBA" id="ARBA00022730"/>
    </source>
</evidence>
<dbReference type="InterPro" id="IPR034704">
    <property type="entry name" value="Ribosomal_bL28/bL31-like_sf"/>
</dbReference>
<dbReference type="EMBL" id="CAFBPO010000011">
    <property type="protein sequence ID" value="CAB5024055.1"/>
    <property type="molecule type" value="Genomic_DNA"/>
</dbReference>
<dbReference type="GO" id="GO:0005840">
    <property type="term" value="C:ribosome"/>
    <property type="evidence" value="ECO:0007669"/>
    <property type="project" value="UniProtKB-KW"/>
</dbReference>
<dbReference type="InterPro" id="IPR002150">
    <property type="entry name" value="Ribosomal_bL31"/>
</dbReference>
<dbReference type="GO" id="GO:0003735">
    <property type="term" value="F:structural constituent of ribosome"/>
    <property type="evidence" value="ECO:0007669"/>
    <property type="project" value="InterPro"/>
</dbReference>
<evidence type="ECO:0000313" key="7">
    <source>
        <dbReference type="EMBL" id="CAB4674778.1"/>
    </source>
</evidence>
<dbReference type="NCBIfam" id="NF000612">
    <property type="entry name" value="PRK00019.1"/>
    <property type="match status" value="1"/>
</dbReference>
<dbReference type="PANTHER" id="PTHR33280:SF1">
    <property type="entry name" value="LARGE RIBOSOMAL SUBUNIT PROTEIN BL31C"/>
    <property type="match status" value="1"/>
</dbReference>
<evidence type="ECO:0000256" key="6">
    <source>
        <dbReference type="ARBA" id="ARBA00035687"/>
    </source>
</evidence>
<dbReference type="Gene3D" id="4.10.830.30">
    <property type="entry name" value="Ribosomal protein L31"/>
    <property type="match status" value="1"/>
</dbReference>
<dbReference type="EMBL" id="CAEZXC010000029">
    <property type="protein sequence ID" value="CAB4674778.1"/>
    <property type="molecule type" value="Genomic_DNA"/>
</dbReference>
<dbReference type="EMBL" id="CAFBNM010000021">
    <property type="protein sequence ID" value="CAB4962465.1"/>
    <property type="molecule type" value="Genomic_DNA"/>
</dbReference>
<dbReference type="PROSITE" id="PS01143">
    <property type="entry name" value="RIBOSOMAL_L31"/>
    <property type="match status" value="1"/>
</dbReference>
<evidence type="ECO:0000256" key="4">
    <source>
        <dbReference type="ARBA" id="ARBA00022980"/>
    </source>
</evidence>
<sequence length="80" mass="8808">MKKDIHPEYKETQVTCGCGEKFVTRSTVASGSIYVEVCSVCHPFYTGKQRILDTGGRVAKFEERFGDNSKSKNAANTAAK</sequence>
<dbReference type="SUPFAM" id="SSF143800">
    <property type="entry name" value="L28p-like"/>
    <property type="match status" value="1"/>
</dbReference>
<dbReference type="GO" id="GO:1990904">
    <property type="term" value="C:ribonucleoprotein complex"/>
    <property type="evidence" value="ECO:0007669"/>
    <property type="project" value="UniProtKB-KW"/>
</dbReference>
<evidence type="ECO:0000256" key="3">
    <source>
        <dbReference type="ARBA" id="ARBA00022884"/>
    </source>
</evidence>
<dbReference type="EMBL" id="CAEZZH010000012">
    <property type="protein sequence ID" value="CAB4759691.1"/>
    <property type="molecule type" value="Genomic_DNA"/>
</dbReference>
<keyword evidence="4" id="KW-0689">Ribosomal protein</keyword>
<gene>
    <name evidence="7" type="ORF">UFOPK2340_00678</name>
    <name evidence="8" type="ORF">UFOPK2850_01034</name>
    <name evidence="9" type="ORF">UFOPK3027_01213</name>
    <name evidence="10" type="ORF">UFOPK3256_01322</name>
    <name evidence="11" type="ORF">UFOPK3827_01344</name>
    <name evidence="12" type="ORF">UFOPK3982_01196</name>
    <name evidence="13" type="ORF">UFOPK4120_01037</name>
    <name evidence="14" type="ORF">UFOPK4404_01213</name>
</gene>
<dbReference type="HAMAP" id="MF_00501">
    <property type="entry name" value="Ribosomal_bL31_1"/>
    <property type="match status" value="1"/>
</dbReference>
<dbReference type="GO" id="GO:0019843">
    <property type="term" value="F:rRNA binding"/>
    <property type="evidence" value="ECO:0007669"/>
    <property type="project" value="UniProtKB-KW"/>
</dbReference>
<keyword evidence="2" id="KW-0699">rRNA-binding</keyword>
<accession>A0A6J7L3H0</accession>
<evidence type="ECO:0000313" key="12">
    <source>
        <dbReference type="EMBL" id="CAB4991613.1"/>
    </source>
</evidence>
<evidence type="ECO:0000313" key="9">
    <source>
        <dbReference type="EMBL" id="CAB4809474.1"/>
    </source>
</evidence>
<evidence type="ECO:0000256" key="5">
    <source>
        <dbReference type="ARBA" id="ARBA00023274"/>
    </source>
</evidence>
<evidence type="ECO:0000313" key="13">
    <source>
        <dbReference type="EMBL" id="CAB5024055.1"/>
    </source>
</evidence>